<evidence type="ECO:0000313" key="2">
    <source>
        <dbReference type="Proteomes" id="UP000799755"/>
    </source>
</evidence>
<gene>
    <name evidence="1" type="ORF">BDR25DRAFT_349997</name>
</gene>
<evidence type="ECO:0000313" key="1">
    <source>
        <dbReference type="EMBL" id="KAF2475719.1"/>
    </source>
</evidence>
<protein>
    <submittedName>
        <fullName evidence="1">Uncharacterized protein</fullName>
    </submittedName>
</protein>
<keyword evidence="2" id="KW-1185">Reference proteome</keyword>
<proteinExistence type="predicted"/>
<dbReference type="EMBL" id="MU003495">
    <property type="protein sequence ID" value="KAF2475719.1"/>
    <property type="molecule type" value="Genomic_DNA"/>
</dbReference>
<organism evidence="1 2">
    <name type="scientific">Lindgomyces ingoldianus</name>
    <dbReference type="NCBI Taxonomy" id="673940"/>
    <lineage>
        <taxon>Eukaryota</taxon>
        <taxon>Fungi</taxon>
        <taxon>Dikarya</taxon>
        <taxon>Ascomycota</taxon>
        <taxon>Pezizomycotina</taxon>
        <taxon>Dothideomycetes</taxon>
        <taxon>Pleosporomycetidae</taxon>
        <taxon>Pleosporales</taxon>
        <taxon>Lindgomycetaceae</taxon>
        <taxon>Lindgomyces</taxon>
    </lineage>
</organism>
<dbReference type="Proteomes" id="UP000799755">
    <property type="component" value="Unassembled WGS sequence"/>
</dbReference>
<name>A0ACB6R8Y8_9PLEO</name>
<accession>A0ACB6R8Y8</accession>
<reference evidence="1" key="1">
    <citation type="journal article" date="2020" name="Stud. Mycol.">
        <title>101 Dothideomycetes genomes: a test case for predicting lifestyles and emergence of pathogens.</title>
        <authorList>
            <person name="Haridas S."/>
            <person name="Albert R."/>
            <person name="Binder M."/>
            <person name="Bloem J."/>
            <person name="Labutti K."/>
            <person name="Salamov A."/>
            <person name="Andreopoulos B."/>
            <person name="Baker S."/>
            <person name="Barry K."/>
            <person name="Bills G."/>
            <person name="Bluhm B."/>
            <person name="Cannon C."/>
            <person name="Castanera R."/>
            <person name="Culley D."/>
            <person name="Daum C."/>
            <person name="Ezra D."/>
            <person name="Gonzalez J."/>
            <person name="Henrissat B."/>
            <person name="Kuo A."/>
            <person name="Liang C."/>
            <person name="Lipzen A."/>
            <person name="Lutzoni F."/>
            <person name="Magnuson J."/>
            <person name="Mondo S."/>
            <person name="Nolan M."/>
            <person name="Ohm R."/>
            <person name="Pangilinan J."/>
            <person name="Park H.-J."/>
            <person name="Ramirez L."/>
            <person name="Alfaro M."/>
            <person name="Sun H."/>
            <person name="Tritt A."/>
            <person name="Yoshinaga Y."/>
            <person name="Zwiers L.-H."/>
            <person name="Turgeon B."/>
            <person name="Goodwin S."/>
            <person name="Spatafora J."/>
            <person name="Crous P."/>
            <person name="Grigoriev I."/>
        </authorList>
    </citation>
    <scope>NUCLEOTIDE SEQUENCE</scope>
    <source>
        <strain evidence="1">ATCC 200398</strain>
    </source>
</reference>
<comment type="caution">
    <text evidence="1">The sequence shown here is derived from an EMBL/GenBank/DDBJ whole genome shotgun (WGS) entry which is preliminary data.</text>
</comment>
<sequence length="238" mass="27315">MIFLELLDSSSYAEHIGFSYHLKTSSIEPTWRDYYPYSQHSLRRICDIRQKLTSRRPASSDIFTPTISIYTFPGLSETTGLAPGTLDNVYFRGDASEVVSLQDERMDVEVATHHRVSILRMANTQSRWDQSFVSSQCRSEVLRQNKESVILVRGNIAKLWASKDAAFLSMELANSYARTHFTWVQPLSVCRPGSMSLKAIHLITPLLPCCFRFAQLQLEPQLLLQLFLKHFIFEQTSE</sequence>